<name>A0A8S5ND79_9CAUD</name>
<evidence type="ECO:0000313" key="2">
    <source>
        <dbReference type="EMBL" id="DAD92765.1"/>
    </source>
</evidence>
<keyword evidence="1" id="KW-1133">Transmembrane helix</keyword>
<reference evidence="2" key="1">
    <citation type="journal article" date="2021" name="Proc. Natl. Acad. Sci. U.S.A.">
        <title>A Catalog of Tens of Thousands of Viruses from Human Metagenomes Reveals Hidden Associations with Chronic Diseases.</title>
        <authorList>
            <person name="Tisza M.J."/>
            <person name="Buck C.B."/>
        </authorList>
    </citation>
    <scope>NUCLEOTIDE SEQUENCE</scope>
    <source>
        <strain evidence="2">CtPZa1</strain>
    </source>
</reference>
<keyword evidence="1" id="KW-0812">Transmembrane</keyword>
<sequence>MRCYLERGGFFYFFLAVPFWIAFCSKRRFFFLIFDFVFPIQTSFLEYISFDFYCLTRDDQILLFVLNHLFEKILVFL</sequence>
<feature type="transmembrane region" description="Helical" evidence="1">
    <location>
        <begin position="7"/>
        <end position="23"/>
    </location>
</feature>
<accession>A0A8S5ND79</accession>
<evidence type="ECO:0000256" key="1">
    <source>
        <dbReference type="SAM" id="Phobius"/>
    </source>
</evidence>
<organism evidence="2">
    <name type="scientific">Siphoviridae sp. ctPZa1</name>
    <dbReference type="NCBI Taxonomy" id="2826323"/>
    <lineage>
        <taxon>Viruses</taxon>
        <taxon>Duplodnaviria</taxon>
        <taxon>Heunggongvirae</taxon>
        <taxon>Uroviricota</taxon>
        <taxon>Caudoviricetes</taxon>
    </lineage>
</organism>
<proteinExistence type="predicted"/>
<keyword evidence="1" id="KW-0472">Membrane</keyword>
<protein>
    <submittedName>
        <fullName evidence="2">Uncharacterized protein</fullName>
    </submittedName>
</protein>
<dbReference type="EMBL" id="BK015143">
    <property type="protein sequence ID" value="DAD92765.1"/>
    <property type="molecule type" value="Genomic_DNA"/>
</dbReference>